<keyword evidence="2" id="KW-1185">Reference proteome</keyword>
<evidence type="ECO:0000313" key="2">
    <source>
        <dbReference type="Proteomes" id="UP000284178"/>
    </source>
</evidence>
<gene>
    <name evidence="1" type="ORF">DWY25_16705</name>
</gene>
<dbReference type="AlphaFoldDB" id="A0A412FHK2"/>
<name>A0A412FHK2_9FIRM</name>
<comment type="caution">
    <text evidence="1">The sequence shown here is derived from an EMBL/GenBank/DDBJ whole genome shotgun (WGS) entry which is preliminary data.</text>
</comment>
<dbReference type="GeneID" id="83017036"/>
<dbReference type="EMBL" id="QRUP01000031">
    <property type="protein sequence ID" value="RGR67629.1"/>
    <property type="molecule type" value="Genomic_DNA"/>
</dbReference>
<organism evidence="1 2">
    <name type="scientific">Holdemania filiformis</name>
    <dbReference type="NCBI Taxonomy" id="61171"/>
    <lineage>
        <taxon>Bacteria</taxon>
        <taxon>Bacillati</taxon>
        <taxon>Bacillota</taxon>
        <taxon>Erysipelotrichia</taxon>
        <taxon>Erysipelotrichales</taxon>
        <taxon>Erysipelotrichaceae</taxon>
        <taxon>Holdemania</taxon>
    </lineage>
</organism>
<proteinExistence type="predicted"/>
<dbReference type="Proteomes" id="UP000284178">
    <property type="component" value="Unassembled WGS sequence"/>
</dbReference>
<dbReference type="RefSeq" id="WP_117896198.1">
    <property type="nucleotide sequence ID" value="NZ_CABJCV010000031.1"/>
</dbReference>
<reference evidence="1 2" key="1">
    <citation type="submission" date="2018-08" db="EMBL/GenBank/DDBJ databases">
        <title>A genome reference for cultivated species of the human gut microbiota.</title>
        <authorList>
            <person name="Zou Y."/>
            <person name="Xue W."/>
            <person name="Luo G."/>
        </authorList>
    </citation>
    <scope>NUCLEOTIDE SEQUENCE [LARGE SCALE GENOMIC DNA]</scope>
    <source>
        <strain evidence="1 2">AF24-29</strain>
    </source>
</reference>
<sequence length="198" mass="21966">MTIKNEGLRAYTKFSLCGLACGCCTLYLGGHCPGCGAPDRPRCKLLKCAAEQGGIEYCSQCEHYPCKRMAVTEDTVSFVTCRHRLKDLDQLKRTGPAAFEAQMEQKLAILAELLEDYNEGRRKSFYCLAVTLLPLAELETVMTGLRTLDPAMPVKEKSAAAVNQLQAAAQRHDIILKRNLKKPAQEKTNIEKEEGIIL</sequence>
<evidence type="ECO:0000313" key="1">
    <source>
        <dbReference type="EMBL" id="RGR67629.1"/>
    </source>
</evidence>
<accession>A0A412FHK2</accession>
<protein>
    <submittedName>
        <fullName evidence="1">DUF3795 domain-containing protein</fullName>
    </submittedName>
</protein>